<dbReference type="Gene3D" id="1.10.10.10">
    <property type="entry name" value="Winged helix-like DNA-binding domain superfamily/Winged helix DNA-binding domain"/>
    <property type="match status" value="1"/>
</dbReference>
<dbReference type="InterPro" id="IPR013325">
    <property type="entry name" value="RNA_pol_sigma_r2"/>
</dbReference>
<dbReference type="AlphaFoldDB" id="A0A918UYF6"/>
<evidence type="ECO:0000256" key="4">
    <source>
        <dbReference type="ARBA" id="ARBA00023163"/>
    </source>
</evidence>
<dbReference type="InterPro" id="IPR013324">
    <property type="entry name" value="RNA_pol_sigma_r3/r4-like"/>
</dbReference>
<protein>
    <submittedName>
        <fullName evidence="7">DNA-directed RNA polymerase sigma-70 factor</fullName>
    </submittedName>
</protein>
<dbReference type="GO" id="GO:0003677">
    <property type="term" value="F:DNA binding"/>
    <property type="evidence" value="ECO:0007669"/>
    <property type="project" value="InterPro"/>
</dbReference>
<organism evidence="7 8">
    <name type="scientific">Echinicola pacifica</name>
    <dbReference type="NCBI Taxonomy" id="346377"/>
    <lineage>
        <taxon>Bacteria</taxon>
        <taxon>Pseudomonadati</taxon>
        <taxon>Bacteroidota</taxon>
        <taxon>Cytophagia</taxon>
        <taxon>Cytophagales</taxon>
        <taxon>Cyclobacteriaceae</taxon>
        <taxon>Echinicola</taxon>
    </lineage>
</organism>
<keyword evidence="7" id="KW-0240">DNA-directed RNA polymerase</keyword>
<evidence type="ECO:0000313" key="7">
    <source>
        <dbReference type="EMBL" id="GGZ42158.1"/>
    </source>
</evidence>
<keyword evidence="8" id="KW-1185">Reference proteome</keyword>
<dbReference type="CDD" id="cd06171">
    <property type="entry name" value="Sigma70_r4"/>
    <property type="match status" value="1"/>
</dbReference>
<evidence type="ECO:0000313" key="8">
    <source>
        <dbReference type="Proteomes" id="UP000619457"/>
    </source>
</evidence>
<dbReference type="GO" id="GO:0000428">
    <property type="term" value="C:DNA-directed RNA polymerase complex"/>
    <property type="evidence" value="ECO:0007669"/>
    <property type="project" value="UniProtKB-KW"/>
</dbReference>
<gene>
    <name evidence="7" type="ORF">GCM10007049_39210</name>
</gene>
<dbReference type="PANTHER" id="PTHR43133">
    <property type="entry name" value="RNA POLYMERASE ECF-TYPE SIGMA FACTO"/>
    <property type="match status" value="1"/>
</dbReference>
<dbReference type="PANTHER" id="PTHR43133:SF51">
    <property type="entry name" value="RNA POLYMERASE SIGMA FACTOR"/>
    <property type="match status" value="1"/>
</dbReference>
<dbReference type="Pfam" id="PF04542">
    <property type="entry name" value="Sigma70_r2"/>
    <property type="match status" value="1"/>
</dbReference>
<evidence type="ECO:0000259" key="6">
    <source>
        <dbReference type="Pfam" id="PF08281"/>
    </source>
</evidence>
<reference evidence="7" key="2">
    <citation type="submission" date="2020-09" db="EMBL/GenBank/DDBJ databases">
        <authorList>
            <person name="Sun Q."/>
            <person name="Kim S."/>
        </authorList>
    </citation>
    <scope>NUCLEOTIDE SEQUENCE</scope>
    <source>
        <strain evidence="7">KCTC 12368</strain>
    </source>
</reference>
<evidence type="ECO:0000256" key="3">
    <source>
        <dbReference type="ARBA" id="ARBA00023082"/>
    </source>
</evidence>
<keyword evidence="3" id="KW-0731">Sigma factor</keyword>
<evidence type="ECO:0000256" key="1">
    <source>
        <dbReference type="ARBA" id="ARBA00010641"/>
    </source>
</evidence>
<dbReference type="SUPFAM" id="SSF88659">
    <property type="entry name" value="Sigma3 and sigma4 domains of RNA polymerase sigma factors"/>
    <property type="match status" value="1"/>
</dbReference>
<evidence type="ECO:0000259" key="5">
    <source>
        <dbReference type="Pfam" id="PF04542"/>
    </source>
</evidence>
<feature type="domain" description="RNA polymerase sigma-70 region 2" evidence="5">
    <location>
        <begin position="41"/>
        <end position="105"/>
    </location>
</feature>
<dbReference type="NCBIfam" id="TIGR02937">
    <property type="entry name" value="sigma70-ECF"/>
    <property type="match status" value="1"/>
</dbReference>
<dbReference type="InterPro" id="IPR014284">
    <property type="entry name" value="RNA_pol_sigma-70_dom"/>
</dbReference>
<dbReference type="InterPro" id="IPR039425">
    <property type="entry name" value="RNA_pol_sigma-70-like"/>
</dbReference>
<dbReference type="InterPro" id="IPR036388">
    <property type="entry name" value="WH-like_DNA-bd_sf"/>
</dbReference>
<dbReference type="InterPro" id="IPR013249">
    <property type="entry name" value="RNA_pol_sigma70_r4_t2"/>
</dbReference>
<dbReference type="EMBL" id="BMWX01000012">
    <property type="protein sequence ID" value="GGZ42158.1"/>
    <property type="molecule type" value="Genomic_DNA"/>
</dbReference>
<dbReference type="InterPro" id="IPR007627">
    <property type="entry name" value="RNA_pol_sigma70_r2"/>
</dbReference>
<dbReference type="GO" id="GO:0016987">
    <property type="term" value="F:sigma factor activity"/>
    <property type="evidence" value="ECO:0007669"/>
    <property type="project" value="UniProtKB-KW"/>
</dbReference>
<reference evidence="7" key="1">
    <citation type="journal article" date="2014" name="Int. J. Syst. Evol. Microbiol.">
        <title>Complete genome sequence of Corynebacterium casei LMG S-19264T (=DSM 44701T), isolated from a smear-ripened cheese.</title>
        <authorList>
            <consortium name="US DOE Joint Genome Institute (JGI-PGF)"/>
            <person name="Walter F."/>
            <person name="Albersmeier A."/>
            <person name="Kalinowski J."/>
            <person name="Ruckert C."/>
        </authorList>
    </citation>
    <scope>NUCLEOTIDE SEQUENCE</scope>
    <source>
        <strain evidence="7">KCTC 12368</strain>
    </source>
</reference>
<feature type="domain" description="RNA polymerase sigma factor 70 region 4 type 2" evidence="6">
    <location>
        <begin position="139"/>
        <end position="190"/>
    </location>
</feature>
<dbReference type="RefSeq" id="WP_018473847.1">
    <property type="nucleotide sequence ID" value="NZ_BMWX01000012.1"/>
</dbReference>
<sequence length="199" mass="23475">MTASKHRKIENKKNDASKLSDNELIALILKDNDSRLFGVVYDRYANIVYNKCLSFVKSKDEAQDLTQDIFIKLYFKLKSFKGESKFSTWLYSFTYNFCVNYLHRKYQKDQEMFKSLDYMENEIPEEISDGEIYKMQAERLQIALQTLEPKNKMILLMKYMDGMSLKEIQAATDLGESAVKMRLNRAKTRLLDIYNEIDS</sequence>
<dbReference type="Gene3D" id="1.10.1740.10">
    <property type="match status" value="1"/>
</dbReference>
<comment type="caution">
    <text evidence="7">The sequence shown here is derived from an EMBL/GenBank/DDBJ whole genome shotgun (WGS) entry which is preliminary data.</text>
</comment>
<name>A0A918UYF6_9BACT</name>
<keyword evidence="4" id="KW-0804">Transcription</keyword>
<evidence type="ECO:0000256" key="2">
    <source>
        <dbReference type="ARBA" id="ARBA00023015"/>
    </source>
</evidence>
<keyword evidence="2" id="KW-0805">Transcription regulation</keyword>
<dbReference type="Proteomes" id="UP000619457">
    <property type="component" value="Unassembled WGS sequence"/>
</dbReference>
<proteinExistence type="inferred from homology"/>
<comment type="similarity">
    <text evidence="1">Belongs to the sigma-70 factor family. ECF subfamily.</text>
</comment>
<dbReference type="SUPFAM" id="SSF88946">
    <property type="entry name" value="Sigma2 domain of RNA polymerase sigma factors"/>
    <property type="match status" value="1"/>
</dbReference>
<accession>A0A918UYF6</accession>
<dbReference type="Pfam" id="PF08281">
    <property type="entry name" value="Sigma70_r4_2"/>
    <property type="match status" value="1"/>
</dbReference>
<dbReference type="GO" id="GO:0006352">
    <property type="term" value="P:DNA-templated transcription initiation"/>
    <property type="evidence" value="ECO:0007669"/>
    <property type="project" value="InterPro"/>
</dbReference>